<dbReference type="EMBL" id="LN610578">
    <property type="protein sequence ID" value="CEF89770.1"/>
    <property type="molecule type" value="Genomic_DNA"/>
</dbReference>
<organism evidence="1 2">
    <name type="scientific">Pseudomonas phage vB_PaeP_C2-10_Ab22</name>
    <dbReference type="NCBI Taxonomy" id="1548906"/>
    <lineage>
        <taxon>Viruses</taxon>
        <taxon>Duplodnaviria</taxon>
        <taxon>Heunggongvirae</taxon>
        <taxon>Uroviricota</taxon>
        <taxon>Caudoviricetes</taxon>
        <taxon>Bruynoghevirus</taxon>
        <taxon>Bruynoghevirus Ab22</taxon>
    </lineage>
</organism>
<gene>
    <name evidence="1" type="primary">ORF55</name>
</gene>
<accession>A0A0A1IVT8</accession>
<name>A0A0A1IVT8_9CAUD</name>
<dbReference type="RefSeq" id="YP_009125623.1">
    <property type="nucleotide sequence ID" value="NC_026599.1"/>
</dbReference>
<dbReference type="OrthoDB" id="34853at10239"/>
<evidence type="ECO:0000313" key="1">
    <source>
        <dbReference type="EMBL" id="CEF89770.1"/>
    </source>
</evidence>
<evidence type="ECO:0000313" key="2">
    <source>
        <dbReference type="Proteomes" id="UP000030227"/>
    </source>
</evidence>
<dbReference type="GeneID" id="23680519"/>
<reference evidence="1 2" key="1">
    <citation type="journal article" date="2015" name="PLoS ONE">
        <title>Investigation of a Large Collection of Pseudomonas aeruginosa Bacteriophages Collected from a Single Environmental Source in Abidjan, Cote d'Ivoire.</title>
        <authorList>
            <person name="Essoh C."/>
            <person name="Latino L."/>
            <person name="Midoux C."/>
            <person name="Blouin Y."/>
            <person name="Loukou G."/>
            <person name="Nguetta S.P."/>
            <person name="Lathro S."/>
            <person name="Cablanmian A."/>
            <person name="Kouassi A.K."/>
            <person name="Vergnaud G."/>
            <person name="Pourcel C."/>
        </authorList>
    </citation>
    <scope>NUCLEOTIDE SEQUENCE [LARGE SCALE GENOMIC DNA]</scope>
    <source>
        <strain evidence="1">Ab22</strain>
    </source>
</reference>
<protein>
    <submittedName>
        <fullName evidence="1">Uncharacterized protein</fullName>
    </submittedName>
</protein>
<keyword evidence="2" id="KW-1185">Reference proteome</keyword>
<dbReference type="KEGG" id="vg:23680519"/>
<sequence>MDNQTLLAQWAEQHSRLSSGKEVSLLQKQYQAFLSRGLEEQANEAQRKLQQVWEREWESFLAQKNSVSDSSQSLES</sequence>
<dbReference type="Proteomes" id="UP000030227">
    <property type="component" value="Segment"/>
</dbReference>
<proteinExistence type="predicted"/>